<evidence type="ECO:0000313" key="2">
    <source>
        <dbReference type="EMBL" id="VAW91410.1"/>
    </source>
</evidence>
<feature type="compositionally biased region" description="Polar residues" evidence="1">
    <location>
        <begin position="67"/>
        <end position="82"/>
    </location>
</feature>
<dbReference type="AlphaFoldDB" id="A0A3B0ZQB8"/>
<name>A0A3B0ZQB8_9ZZZZ</name>
<gene>
    <name evidence="2" type="ORF">MNBD_GAMMA21-895</name>
</gene>
<feature type="compositionally biased region" description="Basic and acidic residues" evidence="1">
    <location>
        <begin position="48"/>
        <end position="66"/>
    </location>
</feature>
<organism evidence="2">
    <name type="scientific">hydrothermal vent metagenome</name>
    <dbReference type="NCBI Taxonomy" id="652676"/>
    <lineage>
        <taxon>unclassified sequences</taxon>
        <taxon>metagenomes</taxon>
        <taxon>ecological metagenomes</taxon>
    </lineage>
</organism>
<accession>A0A3B0ZQB8</accession>
<feature type="region of interest" description="Disordered" evidence="1">
    <location>
        <begin position="48"/>
        <end position="82"/>
    </location>
</feature>
<reference evidence="2" key="1">
    <citation type="submission" date="2018-06" db="EMBL/GenBank/DDBJ databases">
        <authorList>
            <person name="Zhirakovskaya E."/>
        </authorList>
    </citation>
    <scope>NUCLEOTIDE SEQUENCE</scope>
</reference>
<protein>
    <submittedName>
        <fullName evidence="2">Uncharacterized protein</fullName>
    </submittedName>
</protein>
<sequence>MNTLINTVSAVALFSISGFAMAEPCPDKLSAGDTYDCIVDEGAGKDFKAINTRDDEQARSENENDSRSAQAMTDETQTQAGL</sequence>
<dbReference type="EMBL" id="UOFR01000011">
    <property type="protein sequence ID" value="VAW91410.1"/>
    <property type="molecule type" value="Genomic_DNA"/>
</dbReference>
<proteinExistence type="predicted"/>
<evidence type="ECO:0000256" key="1">
    <source>
        <dbReference type="SAM" id="MobiDB-lite"/>
    </source>
</evidence>